<dbReference type="Pfam" id="PF03995">
    <property type="entry name" value="Inhibitor_I36"/>
    <property type="match status" value="1"/>
</dbReference>
<dbReference type="EMBL" id="RQZC01000001">
    <property type="protein sequence ID" value="RRD30668.1"/>
    <property type="molecule type" value="Genomic_DNA"/>
</dbReference>
<evidence type="ECO:0000313" key="2">
    <source>
        <dbReference type="EMBL" id="RRD30668.1"/>
    </source>
</evidence>
<comment type="caution">
    <text evidence="2">The sequence shown here is derived from an EMBL/GenBank/DDBJ whole genome shotgun (WGS) entry which is preliminary data.</text>
</comment>
<keyword evidence="1" id="KW-0732">Signal</keyword>
<reference evidence="2 3" key="1">
    <citation type="submission" date="2018-11" db="EMBL/GenBank/DDBJ databases">
        <title>Genomes From Bacteria Associated with the Canine Oral Cavity: a Test Case for Automated Genome-Based Taxonomic Assignment.</title>
        <authorList>
            <person name="Coil D.A."/>
            <person name="Jospin G."/>
            <person name="Darling A.E."/>
            <person name="Wallis C."/>
            <person name="Davis I.J."/>
            <person name="Harris S."/>
            <person name="Eisen J.A."/>
            <person name="Holcombe L.J."/>
            <person name="O'Flynn C."/>
        </authorList>
    </citation>
    <scope>NUCLEOTIDE SEQUENCE [LARGE SCALE GENOMIC DNA]</scope>
    <source>
        <strain evidence="2 3">OH5050</strain>
    </source>
</reference>
<dbReference type="RefSeq" id="WP_124932587.1">
    <property type="nucleotide sequence ID" value="NZ_JAGFOU010000013.1"/>
</dbReference>
<sequence>MSTALVPTSLARRLTGAAAALLLALGALTLPSSPASAAERDGVCDVGEVCFHYNSDQKGAVSDFTGSMRNYGSSQPGCYEFKSPDKDAAGRGECMKNNTASVTNRTAHPVTVYYNSNYGGRSQVIPAGASANLDPALKNNNASHHVDAPSCHDGVCAV</sequence>
<protein>
    <recommendedName>
        <fullName evidence="4">Peptidase M23</fullName>
    </recommendedName>
</protein>
<name>A0A3P1VA85_9ACTO</name>
<keyword evidence="3" id="KW-1185">Reference proteome</keyword>
<dbReference type="Gene3D" id="2.60.20.10">
    <property type="entry name" value="Crystallins"/>
    <property type="match status" value="1"/>
</dbReference>
<evidence type="ECO:0000313" key="3">
    <source>
        <dbReference type="Proteomes" id="UP000271272"/>
    </source>
</evidence>
<evidence type="ECO:0000256" key="1">
    <source>
        <dbReference type="SAM" id="SignalP"/>
    </source>
</evidence>
<organism evidence="2 3">
    <name type="scientific">Actinomyces bowdenii</name>
    <dbReference type="NCBI Taxonomy" id="131109"/>
    <lineage>
        <taxon>Bacteria</taxon>
        <taxon>Bacillati</taxon>
        <taxon>Actinomycetota</taxon>
        <taxon>Actinomycetes</taxon>
        <taxon>Actinomycetales</taxon>
        <taxon>Actinomycetaceae</taxon>
        <taxon>Actinomyces</taxon>
    </lineage>
</organism>
<dbReference type="Proteomes" id="UP000271272">
    <property type="component" value="Unassembled WGS sequence"/>
</dbReference>
<feature type="signal peptide" evidence="1">
    <location>
        <begin position="1"/>
        <end position="37"/>
    </location>
</feature>
<proteinExistence type="predicted"/>
<evidence type="ECO:0008006" key="4">
    <source>
        <dbReference type="Google" id="ProtNLM"/>
    </source>
</evidence>
<dbReference type="OrthoDB" id="2677885at2"/>
<gene>
    <name evidence="2" type="ORF">EII10_00675</name>
</gene>
<dbReference type="AlphaFoldDB" id="A0A3P1VA85"/>
<accession>A0A3P1VA85</accession>
<feature type="chain" id="PRO_5017924376" description="Peptidase M23" evidence="1">
    <location>
        <begin position="38"/>
        <end position="158"/>
    </location>
</feature>